<evidence type="ECO:0000256" key="3">
    <source>
        <dbReference type="ARBA" id="ARBA00022723"/>
    </source>
</evidence>
<name>A0ABV3TU88_9GAMM</name>
<gene>
    <name evidence="7" type="ORF">AB4875_06570</name>
</gene>
<dbReference type="EC" id="1.13.-.-" evidence="7"/>
<dbReference type="Proteomes" id="UP001557484">
    <property type="component" value="Unassembled WGS sequence"/>
</dbReference>
<keyword evidence="7" id="KW-0223">Dioxygenase</keyword>
<dbReference type="SUPFAM" id="SSF53213">
    <property type="entry name" value="LigB-like"/>
    <property type="match status" value="1"/>
</dbReference>
<keyword evidence="8" id="KW-1185">Reference proteome</keyword>
<dbReference type="PANTHER" id="PTHR30096">
    <property type="entry name" value="4,5-DOPA DIOXYGENASE EXTRADIOL-LIKE PROTEIN"/>
    <property type="match status" value="1"/>
</dbReference>
<evidence type="ECO:0000313" key="7">
    <source>
        <dbReference type="EMBL" id="MEX1665145.1"/>
    </source>
</evidence>
<keyword evidence="4" id="KW-0862">Zinc</keyword>
<dbReference type="InterPro" id="IPR014436">
    <property type="entry name" value="Extradiol_dOase_DODA"/>
</dbReference>
<accession>A0ABV3TU88</accession>
<keyword evidence="3" id="KW-0479">Metal-binding</keyword>
<dbReference type="EMBL" id="JBFRYB010000001">
    <property type="protein sequence ID" value="MEX1665145.1"/>
    <property type="molecule type" value="Genomic_DNA"/>
</dbReference>
<dbReference type="PANTHER" id="PTHR30096:SF0">
    <property type="entry name" value="4,5-DOPA DIOXYGENASE EXTRADIOL-LIKE PROTEIN"/>
    <property type="match status" value="1"/>
</dbReference>
<keyword evidence="5 7" id="KW-0560">Oxidoreductase</keyword>
<feature type="domain" description="Extradiol ring-cleavage dioxygenase class III enzyme subunit B" evidence="6">
    <location>
        <begin position="45"/>
        <end position="258"/>
    </location>
</feature>
<dbReference type="InterPro" id="IPR004183">
    <property type="entry name" value="Xdiol_dOase_suB"/>
</dbReference>
<protein>
    <submittedName>
        <fullName evidence="7">Class III extradiol ring-cleavage dioxygenase</fullName>
        <ecNumber evidence="7">1.13.-.-</ecNumber>
    </submittedName>
</protein>
<dbReference type="RefSeq" id="WP_368375253.1">
    <property type="nucleotide sequence ID" value="NZ_JBFRYB010000001.1"/>
</dbReference>
<dbReference type="CDD" id="cd07363">
    <property type="entry name" value="45_DOPA_Dioxygenase"/>
    <property type="match status" value="1"/>
</dbReference>
<comment type="caution">
    <text evidence="7">The sequence shown here is derived from an EMBL/GenBank/DDBJ whole genome shotgun (WGS) entry which is preliminary data.</text>
</comment>
<dbReference type="Pfam" id="PF02900">
    <property type="entry name" value="LigB"/>
    <property type="match status" value="1"/>
</dbReference>
<organism evidence="7 8">
    <name type="scientific">Zhongshania arctica</name>
    <dbReference type="NCBI Taxonomy" id="3238302"/>
    <lineage>
        <taxon>Bacteria</taxon>
        <taxon>Pseudomonadati</taxon>
        <taxon>Pseudomonadota</taxon>
        <taxon>Gammaproteobacteria</taxon>
        <taxon>Cellvibrionales</taxon>
        <taxon>Spongiibacteraceae</taxon>
        <taxon>Zhongshania</taxon>
    </lineage>
</organism>
<comment type="cofactor">
    <cofactor evidence="1">
        <name>Zn(2+)</name>
        <dbReference type="ChEBI" id="CHEBI:29105"/>
    </cofactor>
</comment>
<evidence type="ECO:0000256" key="1">
    <source>
        <dbReference type="ARBA" id="ARBA00001947"/>
    </source>
</evidence>
<evidence type="ECO:0000313" key="8">
    <source>
        <dbReference type="Proteomes" id="UP001557484"/>
    </source>
</evidence>
<comment type="similarity">
    <text evidence="2">Belongs to the DODA-type extradiol aromatic ring-opening dioxygenase family.</text>
</comment>
<dbReference type="Gene3D" id="3.40.830.10">
    <property type="entry name" value="LigB-like"/>
    <property type="match status" value="1"/>
</dbReference>
<dbReference type="GO" id="GO:0051213">
    <property type="term" value="F:dioxygenase activity"/>
    <property type="evidence" value="ECO:0007669"/>
    <property type="project" value="UniProtKB-KW"/>
</dbReference>
<evidence type="ECO:0000256" key="4">
    <source>
        <dbReference type="ARBA" id="ARBA00022833"/>
    </source>
</evidence>
<sequence>MVETVIPKQVVPSPDLAPVLFIPHGGGPLPLLGEPGHRQLCAFLRNIASQLGRPAAIVLVSAHWEAPQATVTGASHPELIYDYNGFPAESYSLKYPAKGSPALAHDVRQLLNDAGISALIDPARGYDHGMFVPLTLMYPAADIPCIQLSLLDSLDPAAHIALGRALAVLREKNVVVIGSGSSFHNLQAFSYADAIARAVVFDDWLVATCTDKALSSVERETRLLNWSSAPQGRFSHPREEHLLPLHVCYGVAAEHSSAAELVFNDDMMGIRVSGLLWR</sequence>
<evidence type="ECO:0000259" key="6">
    <source>
        <dbReference type="Pfam" id="PF02900"/>
    </source>
</evidence>
<evidence type="ECO:0000256" key="2">
    <source>
        <dbReference type="ARBA" id="ARBA00007581"/>
    </source>
</evidence>
<reference evidence="7 8" key="1">
    <citation type="journal article" date="2011" name="Int. J. Syst. Evol. Microbiol.">
        <title>Zhongshania antarctica gen. nov., sp. nov. and Zhongshania guokunii sp. nov., gammaproteobacteria respectively isolated from coastal attached (fast) ice and surface seawater of the Antarctic.</title>
        <authorList>
            <person name="Li H.J."/>
            <person name="Zhang X.Y."/>
            <person name="Chen C.X."/>
            <person name="Zhang Y.J."/>
            <person name="Gao Z.M."/>
            <person name="Yu Y."/>
            <person name="Chen X.L."/>
            <person name="Chen B."/>
            <person name="Zhang Y.Z."/>
        </authorList>
    </citation>
    <scope>NUCLEOTIDE SEQUENCE [LARGE SCALE GENOMIC DNA]</scope>
    <source>
        <strain evidence="7 8">R06B22</strain>
    </source>
</reference>
<dbReference type="PIRSF" id="PIRSF006157">
    <property type="entry name" value="Doxgns_DODA"/>
    <property type="match status" value="1"/>
</dbReference>
<proteinExistence type="inferred from homology"/>
<evidence type="ECO:0000256" key="5">
    <source>
        <dbReference type="ARBA" id="ARBA00023002"/>
    </source>
</evidence>